<dbReference type="InterPro" id="IPR035396">
    <property type="entry name" value="Bac_rhamnosid6H"/>
</dbReference>
<reference evidence="8 9" key="1">
    <citation type="submission" date="2019-11" db="EMBL/GenBank/DDBJ databases">
        <authorList>
            <person name="Im W.T."/>
        </authorList>
    </citation>
    <scope>NUCLEOTIDE SEQUENCE [LARGE SCALE GENOMIC DNA]</scope>
    <source>
        <strain evidence="8 9">SB-02</strain>
    </source>
</reference>
<dbReference type="RefSeq" id="WP_157479217.1">
    <property type="nucleotide sequence ID" value="NZ_CP046566.1"/>
</dbReference>
<accession>A0A6I6G940</accession>
<dbReference type="GO" id="GO:0005975">
    <property type="term" value="P:carbohydrate metabolic process"/>
    <property type="evidence" value="ECO:0007669"/>
    <property type="project" value="InterPro"/>
</dbReference>
<feature type="domain" description="Bacterial alpha-L-rhamnosidase N-terminal" evidence="5">
    <location>
        <begin position="173"/>
        <end position="341"/>
    </location>
</feature>
<keyword evidence="3" id="KW-0378">Hydrolase</keyword>
<dbReference type="InterPro" id="IPR012341">
    <property type="entry name" value="6hp_glycosidase-like_sf"/>
</dbReference>
<gene>
    <name evidence="8" type="ORF">GLV81_12845</name>
</gene>
<dbReference type="InterPro" id="IPR013737">
    <property type="entry name" value="Bac_rhamnosid_N"/>
</dbReference>
<evidence type="ECO:0000256" key="1">
    <source>
        <dbReference type="ARBA" id="ARBA00001445"/>
    </source>
</evidence>
<dbReference type="Pfam" id="PF08531">
    <property type="entry name" value="Bac_rhamnosid_N"/>
    <property type="match status" value="1"/>
</dbReference>
<feature type="domain" description="Alpha-L-rhamnosidase concanavalin-like" evidence="4">
    <location>
        <begin position="350"/>
        <end position="441"/>
    </location>
</feature>
<dbReference type="Proteomes" id="UP000426027">
    <property type="component" value="Chromosome"/>
</dbReference>
<dbReference type="EC" id="3.2.1.40" evidence="2"/>
<dbReference type="PANTHER" id="PTHR33307:SF11">
    <property type="entry name" value="ALPHA-L-RHAMNOSIDASE"/>
    <property type="match status" value="1"/>
</dbReference>
<evidence type="ECO:0000256" key="2">
    <source>
        <dbReference type="ARBA" id="ARBA00012652"/>
    </source>
</evidence>
<dbReference type="Gene3D" id="2.60.420.10">
    <property type="entry name" value="Maltose phosphorylase, domain 3"/>
    <property type="match status" value="1"/>
</dbReference>
<evidence type="ECO:0000259" key="5">
    <source>
        <dbReference type="Pfam" id="PF08531"/>
    </source>
</evidence>
<organism evidence="8 9">
    <name type="scientific">Phnomibacter ginsenosidimutans</name>
    <dbReference type="NCBI Taxonomy" id="2676868"/>
    <lineage>
        <taxon>Bacteria</taxon>
        <taxon>Pseudomonadati</taxon>
        <taxon>Bacteroidota</taxon>
        <taxon>Chitinophagia</taxon>
        <taxon>Chitinophagales</taxon>
        <taxon>Chitinophagaceae</taxon>
        <taxon>Phnomibacter</taxon>
    </lineage>
</organism>
<dbReference type="Gene3D" id="2.60.40.10">
    <property type="entry name" value="Immunoglobulins"/>
    <property type="match status" value="1"/>
</dbReference>
<dbReference type="InterPro" id="IPR035398">
    <property type="entry name" value="Bac_rhamnosid_C"/>
</dbReference>
<feature type="domain" description="Alpha-L-rhamnosidase six-hairpin glycosidase" evidence="6">
    <location>
        <begin position="460"/>
        <end position="795"/>
    </location>
</feature>
<dbReference type="InterPro" id="IPR016007">
    <property type="entry name" value="Alpha_rhamnosid"/>
</dbReference>
<comment type="catalytic activity">
    <reaction evidence="1">
        <text>Hydrolysis of terminal non-reducing alpha-L-rhamnose residues in alpha-L-rhamnosides.</text>
        <dbReference type="EC" id="3.2.1.40"/>
    </reaction>
</comment>
<evidence type="ECO:0000259" key="7">
    <source>
        <dbReference type="Pfam" id="PF17390"/>
    </source>
</evidence>
<dbReference type="Pfam" id="PF17390">
    <property type="entry name" value="Bac_rhamnosid_C"/>
    <property type="match status" value="1"/>
</dbReference>
<dbReference type="PANTHER" id="PTHR33307">
    <property type="entry name" value="ALPHA-RHAMNOSIDASE (EUROFUNG)"/>
    <property type="match status" value="1"/>
</dbReference>
<evidence type="ECO:0000313" key="8">
    <source>
        <dbReference type="EMBL" id="QGW28864.1"/>
    </source>
</evidence>
<evidence type="ECO:0000259" key="6">
    <source>
        <dbReference type="Pfam" id="PF17389"/>
    </source>
</evidence>
<evidence type="ECO:0000313" key="9">
    <source>
        <dbReference type="Proteomes" id="UP000426027"/>
    </source>
</evidence>
<dbReference type="PIRSF" id="PIRSF010631">
    <property type="entry name" value="A-rhamnsds"/>
    <property type="match status" value="1"/>
</dbReference>
<keyword evidence="9" id="KW-1185">Reference proteome</keyword>
<dbReference type="Pfam" id="PF05592">
    <property type="entry name" value="Bac_rhamnosid"/>
    <property type="match status" value="1"/>
</dbReference>
<name>A0A6I6G940_9BACT</name>
<protein>
    <recommendedName>
        <fullName evidence="2">alpha-L-rhamnosidase</fullName>
        <ecNumber evidence="2">3.2.1.40</ecNumber>
    </recommendedName>
</protein>
<dbReference type="KEGG" id="fls:GLV81_12845"/>
<dbReference type="EMBL" id="CP046566">
    <property type="protein sequence ID" value="QGW28864.1"/>
    <property type="molecule type" value="Genomic_DNA"/>
</dbReference>
<dbReference type="InterPro" id="IPR008902">
    <property type="entry name" value="Rhamnosid_concanavalin"/>
</dbReference>
<dbReference type="AlphaFoldDB" id="A0A6I6G940"/>
<feature type="domain" description="Alpha-L-rhamnosidase C-terminal" evidence="7">
    <location>
        <begin position="798"/>
        <end position="870"/>
    </location>
</feature>
<dbReference type="InterPro" id="IPR008928">
    <property type="entry name" value="6-hairpin_glycosidase_sf"/>
</dbReference>
<proteinExistence type="predicted"/>
<dbReference type="Pfam" id="PF25788">
    <property type="entry name" value="Ig_Rha78A_N"/>
    <property type="match status" value="1"/>
</dbReference>
<dbReference type="Pfam" id="PF17389">
    <property type="entry name" value="Bac_rhamnosid6H"/>
    <property type="match status" value="1"/>
</dbReference>
<dbReference type="SUPFAM" id="SSF48208">
    <property type="entry name" value="Six-hairpin glycosidases"/>
    <property type="match status" value="1"/>
</dbReference>
<evidence type="ECO:0000256" key="3">
    <source>
        <dbReference type="ARBA" id="ARBA00022801"/>
    </source>
</evidence>
<dbReference type="Gene3D" id="2.60.120.260">
    <property type="entry name" value="Galactose-binding domain-like"/>
    <property type="match status" value="2"/>
</dbReference>
<evidence type="ECO:0000259" key="4">
    <source>
        <dbReference type="Pfam" id="PF05592"/>
    </source>
</evidence>
<dbReference type="Gene3D" id="1.50.10.10">
    <property type="match status" value="1"/>
</dbReference>
<dbReference type="InterPro" id="IPR013783">
    <property type="entry name" value="Ig-like_fold"/>
</dbReference>
<sequence>MTVLTSAQSLRVGYLRCEARENPLGVVAKRPMLSWELYSAQLSVVQTAFQIVVADDSLLLKRNVGNVWDSKKRLSAASIQIPYNGKALQTAKKYYWKLRAWDNKGNVSAWSAIACWQMGLIEPKDWAGAKWIAYENLPDSLRIVPAAHGNGDKAWGKRANVLPLLRTQFAASKKVKQATAFICGLGQFELYINGQKTGDHFLDPGWTKYNKQAQYVTFDVTKQLHVGNNAIGVMLGNGFYYIPGERYRKMTGAYGYPKMIFRLLIEYTDGSIQQVVSDEQWKTAPSPITYSSLYGGENYDARLEHKGWHTPAFNDAQWKPAVVATPHHLQSQLAEPVKVMQSFEAMTVRQLQDNVWLYDFGQNMSGIPAIKVSGNRGDTIKLTPAELLTEDGRANQKATGASSYYLYVLSGDGVEQWQPKFTYYGFRYVQLELLPASTSNKTTQLLEVQALHTRNSAAAVGAFQNSDTLFNLTNHLIQWAINSNMQSVFTDCPHRERLGWQEQLHLMGNALQYNYDIHALGKKITADIRAEQNANGLVPSTIPEYTEMHFANGYFRDSPEWGSNAILMPWNLYQWYDDKQELLTNYTTMQRYIQYLRSKDSSHLLMYGLSDWYDLGPERPGFCQLTPMGLTATAYYYHNLRVMQQTATLLGKKADALHYSKWADSVSVAFNRQYFNDTAKQYGTGSQTSNAVALSMGLVAEKNTTAVLANLIQSIEQNDYRLTAGDIGFHHLLKVLSEAGRSDIIFRMNNRSDVPGYGYQLAKGATALTESWQGSPIVSNNHFMLGHLMEWFYASLAGIQASTGAVAFRQLRIQPQVVGDVTEAEARFRSPYGWVASSWKKDDTKFTLQVHIPVNSTATVYLPAGSNSIIHMNQQPVKVPIQNGLARMAIGSGEYIFTVVNQ</sequence>
<dbReference type="GO" id="GO:0030596">
    <property type="term" value="F:alpha-L-rhamnosidase activity"/>
    <property type="evidence" value="ECO:0007669"/>
    <property type="project" value="UniProtKB-EC"/>
</dbReference>